<dbReference type="GO" id="GO:0046872">
    <property type="term" value="F:metal ion binding"/>
    <property type="evidence" value="ECO:0007669"/>
    <property type="project" value="UniProtKB-KW"/>
</dbReference>
<keyword evidence="7" id="KW-0862">Zinc</keyword>
<reference evidence="11 12" key="1">
    <citation type="journal article" date="2024" name="BMC Genomics">
        <title>Genome assembly of redclaw crayfish (Cherax quadricarinatus) provides insights into its immune adaptation and hypoxia tolerance.</title>
        <authorList>
            <person name="Liu Z."/>
            <person name="Zheng J."/>
            <person name="Li H."/>
            <person name="Fang K."/>
            <person name="Wang S."/>
            <person name="He J."/>
            <person name="Zhou D."/>
            <person name="Weng S."/>
            <person name="Chi M."/>
            <person name="Gu Z."/>
            <person name="He J."/>
            <person name="Li F."/>
            <person name="Wang M."/>
        </authorList>
    </citation>
    <scope>NUCLEOTIDE SEQUENCE [LARGE SCALE GENOMIC DNA]</scope>
    <source>
        <strain evidence="11">ZL_2023a</strain>
    </source>
</reference>
<evidence type="ECO:0000313" key="11">
    <source>
        <dbReference type="EMBL" id="KAK8731128.1"/>
    </source>
</evidence>
<protein>
    <recommendedName>
        <fullName evidence="2">DNA-directed RNA polymerase</fullName>
        <ecNumber evidence="2">2.7.7.6</ecNumber>
    </recommendedName>
</protein>
<dbReference type="Proteomes" id="UP001445076">
    <property type="component" value="Unassembled WGS sequence"/>
</dbReference>
<evidence type="ECO:0000313" key="12">
    <source>
        <dbReference type="Proteomes" id="UP001445076"/>
    </source>
</evidence>
<evidence type="ECO:0000256" key="8">
    <source>
        <dbReference type="ARBA" id="ARBA00023163"/>
    </source>
</evidence>
<dbReference type="SMART" id="SM00663">
    <property type="entry name" value="RPOLA_N"/>
    <property type="match status" value="1"/>
</dbReference>
<evidence type="ECO:0000256" key="1">
    <source>
        <dbReference type="ARBA" id="ARBA00004123"/>
    </source>
</evidence>
<dbReference type="GO" id="GO:0000428">
    <property type="term" value="C:DNA-directed RNA polymerase complex"/>
    <property type="evidence" value="ECO:0007669"/>
    <property type="project" value="UniProtKB-KW"/>
</dbReference>
<evidence type="ECO:0000256" key="5">
    <source>
        <dbReference type="ARBA" id="ARBA00022695"/>
    </source>
</evidence>
<keyword evidence="9" id="KW-0539">Nucleus</keyword>
<feature type="domain" description="RNA polymerase N-terminal" evidence="10">
    <location>
        <begin position="1"/>
        <end position="125"/>
    </location>
</feature>
<keyword evidence="12" id="KW-1185">Reference proteome</keyword>
<dbReference type="InterPro" id="IPR000722">
    <property type="entry name" value="RNA_pol_asu"/>
</dbReference>
<feature type="non-terminal residue" evidence="11">
    <location>
        <position position="1"/>
    </location>
</feature>
<dbReference type="Gene3D" id="2.40.40.20">
    <property type="match status" value="1"/>
</dbReference>
<comment type="caution">
    <text evidence="11">The sequence shown here is derived from an EMBL/GenBank/DDBJ whole genome shotgun (WGS) entry which is preliminary data.</text>
</comment>
<name>A0AAW0WGA3_CHEQU</name>
<evidence type="ECO:0000256" key="2">
    <source>
        <dbReference type="ARBA" id="ARBA00012418"/>
    </source>
</evidence>
<dbReference type="PANTHER" id="PTHR48446">
    <property type="entry name" value="DNA-DIRECTED RNA POLYMERASE SUBUNIT BETA' N-TERMINAL SECTION"/>
    <property type="match status" value="1"/>
</dbReference>
<accession>A0AAW0WGA3</accession>
<keyword evidence="6" id="KW-0479">Metal-binding</keyword>
<evidence type="ECO:0000256" key="9">
    <source>
        <dbReference type="ARBA" id="ARBA00023242"/>
    </source>
</evidence>
<sequence>PKSTLGFVQRLKGKAGRFRGNLSGKRVDFSSRTVISPDPNLRISEVGVPVEVAKQLTYPEKVTTHNIQLMRQLVINGPDVHPGSVFLESRSSPGIKKSLKYSHRQRLAAHLLPGDTLERHLMDGD</sequence>
<evidence type="ECO:0000259" key="10">
    <source>
        <dbReference type="SMART" id="SM00663"/>
    </source>
</evidence>
<keyword evidence="5" id="KW-0548">Nucleotidyltransferase</keyword>
<gene>
    <name evidence="11" type="ORF">OTU49_007812</name>
</gene>
<organism evidence="11 12">
    <name type="scientific">Cherax quadricarinatus</name>
    <name type="common">Australian red claw crayfish</name>
    <dbReference type="NCBI Taxonomy" id="27406"/>
    <lineage>
        <taxon>Eukaryota</taxon>
        <taxon>Metazoa</taxon>
        <taxon>Ecdysozoa</taxon>
        <taxon>Arthropoda</taxon>
        <taxon>Crustacea</taxon>
        <taxon>Multicrustacea</taxon>
        <taxon>Malacostraca</taxon>
        <taxon>Eumalacostraca</taxon>
        <taxon>Eucarida</taxon>
        <taxon>Decapoda</taxon>
        <taxon>Pleocyemata</taxon>
        <taxon>Astacidea</taxon>
        <taxon>Parastacoidea</taxon>
        <taxon>Parastacidae</taxon>
        <taxon>Cherax</taxon>
    </lineage>
</organism>
<dbReference type="Gene3D" id="3.30.1490.180">
    <property type="entry name" value="RNA polymerase ii"/>
    <property type="match status" value="1"/>
</dbReference>
<comment type="subcellular location">
    <subcellularLocation>
        <location evidence="1">Nucleus</location>
    </subcellularLocation>
</comment>
<dbReference type="PANTHER" id="PTHR48446:SF1">
    <property type="entry name" value="DNA-DIRECTED RNA POLYMERASE SUBUNIT BETA' N-TERMINAL SECTION"/>
    <property type="match status" value="1"/>
</dbReference>
<proteinExistence type="predicted"/>
<dbReference type="InterPro" id="IPR006592">
    <property type="entry name" value="RNA_pol_N"/>
</dbReference>
<keyword evidence="4" id="KW-0808">Transferase</keyword>
<evidence type="ECO:0000256" key="4">
    <source>
        <dbReference type="ARBA" id="ARBA00022679"/>
    </source>
</evidence>
<keyword evidence="8" id="KW-0804">Transcription</keyword>
<dbReference type="GO" id="GO:0006351">
    <property type="term" value="P:DNA-templated transcription"/>
    <property type="evidence" value="ECO:0007669"/>
    <property type="project" value="InterPro"/>
</dbReference>
<dbReference type="Pfam" id="PF00623">
    <property type="entry name" value="RNA_pol_Rpb1_2"/>
    <property type="match status" value="1"/>
</dbReference>
<dbReference type="GO" id="GO:0003677">
    <property type="term" value="F:DNA binding"/>
    <property type="evidence" value="ECO:0007669"/>
    <property type="project" value="InterPro"/>
</dbReference>
<evidence type="ECO:0000256" key="3">
    <source>
        <dbReference type="ARBA" id="ARBA00022478"/>
    </source>
</evidence>
<evidence type="ECO:0000256" key="7">
    <source>
        <dbReference type="ARBA" id="ARBA00022833"/>
    </source>
</evidence>
<dbReference type="InterPro" id="IPR015700">
    <property type="entry name" value="RPC1"/>
</dbReference>
<dbReference type="GO" id="GO:0003899">
    <property type="term" value="F:DNA-directed RNA polymerase activity"/>
    <property type="evidence" value="ECO:0007669"/>
    <property type="project" value="UniProtKB-EC"/>
</dbReference>
<feature type="non-terminal residue" evidence="11">
    <location>
        <position position="125"/>
    </location>
</feature>
<dbReference type="GO" id="GO:0031981">
    <property type="term" value="C:nuclear lumen"/>
    <property type="evidence" value="ECO:0007669"/>
    <property type="project" value="UniProtKB-ARBA"/>
</dbReference>
<dbReference type="AlphaFoldDB" id="A0AAW0WGA3"/>
<dbReference type="EMBL" id="JARKIK010000062">
    <property type="protein sequence ID" value="KAK8731128.1"/>
    <property type="molecule type" value="Genomic_DNA"/>
</dbReference>
<keyword evidence="3" id="KW-0240">DNA-directed RNA polymerase</keyword>
<dbReference type="SUPFAM" id="SSF64484">
    <property type="entry name" value="beta and beta-prime subunits of DNA dependent RNA-polymerase"/>
    <property type="match status" value="1"/>
</dbReference>
<evidence type="ECO:0000256" key="6">
    <source>
        <dbReference type="ARBA" id="ARBA00022723"/>
    </source>
</evidence>
<dbReference type="EC" id="2.7.7.6" evidence="2"/>